<dbReference type="STRING" id="269670.SAMN02982927_02936"/>
<name>A0A1I2V3G4_9BACL</name>
<evidence type="ECO:0000256" key="1">
    <source>
        <dbReference type="SAM" id="Phobius"/>
    </source>
</evidence>
<feature type="transmembrane region" description="Helical" evidence="1">
    <location>
        <begin position="82"/>
        <end position="102"/>
    </location>
</feature>
<feature type="transmembrane region" description="Helical" evidence="1">
    <location>
        <begin position="56"/>
        <end position="76"/>
    </location>
</feature>
<keyword evidence="1" id="KW-0812">Transmembrane</keyword>
<evidence type="ECO:0000313" key="3">
    <source>
        <dbReference type="Proteomes" id="UP000198752"/>
    </source>
</evidence>
<proteinExistence type="predicted"/>
<feature type="transmembrane region" description="Helical" evidence="1">
    <location>
        <begin position="6"/>
        <end position="28"/>
    </location>
</feature>
<dbReference type="EMBL" id="FOOY01000024">
    <property type="protein sequence ID" value="SFG83720.1"/>
    <property type="molecule type" value="Genomic_DNA"/>
</dbReference>
<sequence>MTLAEEILRAFLLVLGLTELSLNGSYLVKRNGLTLARKQHGELPPHLPDRNIRVKVVVMGAFGLVFAIVSLSSYFLHTYVKAPIVISMFLFMIYGIGEALYYKY</sequence>
<accession>A0A1I2V3G4</accession>
<organism evidence="2 3">
    <name type="scientific">Sporolactobacillus nakayamae</name>
    <dbReference type="NCBI Taxonomy" id="269670"/>
    <lineage>
        <taxon>Bacteria</taxon>
        <taxon>Bacillati</taxon>
        <taxon>Bacillota</taxon>
        <taxon>Bacilli</taxon>
        <taxon>Bacillales</taxon>
        <taxon>Sporolactobacillaceae</taxon>
        <taxon>Sporolactobacillus</taxon>
    </lineage>
</organism>
<keyword evidence="1" id="KW-0472">Membrane</keyword>
<evidence type="ECO:0000313" key="2">
    <source>
        <dbReference type="EMBL" id="SFG83720.1"/>
    </source>
</evidence>
<reference evidence="3" key="1">
    <citation type="submission" date="2016-10" db="EMBL/GenBank/DDBJ databases">
        <authorList>
            <person name="Varghese N."/>
            <person name="Submissions S."/>
        </authorList>
    </citation>
    <scope>NUCLEOTIDE SEQUENCE [LARGE SCALE GENOMIC DNA]</scope>
    <source>
        <strain evidence="3">ATCC 700379</strain>
    </source>
</reference>
<keyword evidence="1" id="KW-1133">Transmembrane helix</keyword>
<evidence type="ECO:0008006" key="4">
    <source>
        <dbReference type="Google" id="ProtNLM"/>
    </source>
</evidence>
<protein>
    <recommendedName>
        <fullName evidence="4">DUF3784 domain-containing protein</fullName>
    </recommendedName>
</protein>
<dbReference type="RefSeq" id="WP_093674234.1">
    <property type="nucleotide sequence ID" value="NZ_FOOY01000024.1"/>
</dbReference>
<dbReference type="Proteomes" id="UP000198752">
    <property type="component" value="Unassembled WGS sequence"/>
</dbReference>
<dbReference type="OrthoDB" id="80811at2"/>
<dbReference type="AlphaFoldDB" id="A0A1I2V3G4"/>
<gene>
    <name evidence="2" type="ORF">SAMN02982927_02936</name>
</gene>
<keyword evidence="3" id="KW-1185">Reference proteome</keyword>